<keyword evidence="2" id="KW-0472">Membrane</keyword>
<name>A0AAD9I723_9PEZI</name>
<feature type="compositionally biased region" description="Acidic residues" evidence="1">
    <location>
        <begin position="224"/>
        <end position="241"/>
    </location>
</feature>
<feature type="region of interest" description="Disordered" evidence="1">
    <location>
        <begin position="184"/>
        <end position="248"/>
    </location>
</feature>
<evidence type="ECO:0000256" key="2">
    <source>
        <dbReference type="SAM" id="Phobius"/>
    </source>
</evidence>
<dbReference type="AlphaFoldDB" id="A0AAD9I723"/>
<keyword evidence="2" id="KW-0812">Transmembrane</keyword>
<accession>A0AAD9I723</accession>
<feature type="region of interest" description="Disordered" evidence="1">
    <location>
        <begin position="1"/>
        <end position="141"/>
    </location>
</feature>
<keyword evidence="4" id="KW-1185">Reference proteome</keyword>
<evidence type="ECO:0000313" key="3">
    <source>
        <dbReference type="EMBL" id="KAK2071754.1"/>
    </source>
</evidence>
<protein>
    <submittedName>
        <fullName evidence="3">Uncharacterized protein</fullName>
    </submittedName>
</protein>
<feature type="compositionally biased region" description="Low complexity" evidence="1">
    <location>
        <begin position="95"/>
        <end position="141"/>
    </location>
</feature>
<dbReference type="Proteomes" id="UP001217918">
    <property type="component" value="Unassembled WGS sequence"/>
</dbReference>
<sequence>MTARAHVPSTHLFNGTVSRGPPNVTGALPDHDGPCPTGTHGHEHHAQHVGQLLKGTATVSPPGNATAPCHNATGADGKQKGAAGTRLHAAHDADGSSASDSSGDGAAGSGPSSTGDSSVGSVGSWSKGNSQMGQIAATSDGGAGTTLDGGAVAGILVGVIVTAVLVFCMYISMRRSIVMRAKAEQKRRHKAKAGTRWSKKPRASGVRTAPRRGSRDCHERDNGSEDDMESVTLSDEESPDEEQGRGWH</sequence>
<feature type="compositionally biased region" description="Basic and acidic residues" evidence="1">
    <location>
        <begin position="213"/>
        <end position="223"/>
    </location>
</feature>
<comment type="caution">
    <text evidence="3">The sequence shown here is derived from an EMBL/GenBank/DDBJ whole genome shotgun (WGS) entry which is preliminary data.</text>
</comment>
<feature type="transmembrane region" description="Helical" evidence="2">
    <location>
        <begin position="151"/>
        <end position="172"/>
    </location>
</feature>
<dbReference type="EMBL" id="JAQQPM010000005">
    <property type="protein sequence ID" value="KAK2071754.1"/>
    <property type="molecule type" value="Genomic_DNA"/>
</dbReference>
<organism evidence="3 4">
    <name type="scientific">Phyllachora maydis</name>
    <dbReference type="NCBI Taxonomy" id="1825666"/>
    <lineage>
        <taxon>Eukaryota</taxon>
        <taxon>Fungi</taxon>
        <taxon>Dikarya</taxon>
        <taxon>Ascomycota</taxon>
        <taxon>Pezizomycotina</taxon>
        <taxon>Sordariomycetes</taxon>
        <taxon>Sordariomycetidae</taxon>
        <taxon>Phyllachorales</taxon>
        <taxon>Phyllachoraceae</taxon>
        <taxon>Phyllachora</taxon>
    </lineage>
</organism>
<gene>
    <name evidence="3" type="ORF">P8C59_006155</name>
</gene>
<keyword evidence="2" id="KW-1133">Transmembrane helix</keyword>
<evidence type="ECO:0000256" key="1">
    <source>
        <dbReference type="SAM" id="MobiDB-lite"/>
    </source>
</evidence>
<reference evidence="3" key="1">
    <citation type="journal article" date="2023" name="Mol. Plant Microbe Interact.">
        <title>Elucidating the Obligate Nature and Biological Capacity of an Invasive Fungal Corn Pathogen.</title>
        <authorList>
            <person name="MacCready J.S."/>
            <person name="Roggenkamp E.M."/>
            <person name="Gdanetz K."/>
            <person name="Chilvers M.I."/>
        </authorList>
    </citation>
    <scope>NUCLEOTIDE SEQUENCE</scope>
    <source>
        <strain evidence="3">PM02</strain>
    </source>
</reference>
<feature type="compositionally biased region" description="Basic residues" evidence="1">
    <location>
        <begin position="185"/>
        <end position="202"/>
    </location>
</feature>
<proteinExistence type="predicted"/>
<evidence type="ECO:0000313" key="4">
    <source>
        <dbReference type="Proteomes" id="UP001217918"/>
    </source>
</evidence>